<feature type="chain" id="PRO_5042213186" description="Blue (type 1) copper domain-containing protein" evidence="2">
    <location>
        <begin position="18"/>
        <end position="232"/>
    </location>
</feature>
<keyword evidence="2" id="KW-0732">Signal</keyword>
<evidence type="ECO:0000256" key="2">
    <source>
        <dbReference type="SAM" id="SignalP"/>
    </source>
</evidence>
<reference evidence="3" key="1">
    <citation type="submission" date="2022-07" db="EMBL/GenBank/DDBJ databases">
        <title>Genome Sequence of Physisporinus lineatus.</title>
        <authorList>
            <person name="Buettner E."/>
        </authorList>
    </citation>
    <scope>NUCLEOTIDE SEQUENCE</scope>
    <source>
        <strain evidence="3">VT162</strain>
    </source>
</reference>
<evidence type="ECO:0000256" key="1">
    <source>
        <dbReference type="SAM" id="MobiDB-lite"/>
    </source>
</evidence>
<dbReference type="SUPFAM" id="SSF49503">
    <property type="entry name" value="Cupredoxins"/>
    <property type="match status" value="1"/>
</dbReference>
<dbReference type="Gene3D" id="2.60.40.420">
    <property type="entry name" value="Cupredoxins - blue copper proteins"/>
    <property type="match status" value="1"/>
</dbReference>
<accession>A0AAD5V5P6</accession>
<dbReference type="AlphaFoldDB" id="A0AAD5V5P6"/>
<dbReference type="InterPro" id="IPR052953">
    <property type="entry name" value="Ser-rich/MCO-related"/>
</dbReference>
<evidence type="ECO:0008006" key="5">
    <source>
        <dbReference type="Google" id="ProtNLM"/>
    </source>
</evidence>
<proteinExistence type="predicted"/>
<feature type="region of interest" description="Disordered" evidence="1">
    <location>
        <begin position="188"/>
        <end position="209"/>
    </location>
</feature>
<name>A0AAD5V5P6_9APHY</name>
<organism evidence="3 4">
    <name type="scientific">Meripilus lineatus</name>
    <dbReference type="NCBI Taxonomy" id="2056292"/>
    <lineage>
        <taxon>Eukaryota</taxon>
        <taxon>Fungi</taxon>
        <taxon>Dikarya</taxon>
        <taxon>Basidiomycota</taxon>
        <taxon>Agaricomycotina</taxon>
        <taxon>Agaricomycetes</taxon>
        <taxon>Polyporales</taxon>
        <taxon>Meripilaceae</taxon>
        <taxon>Meripilus</taxon>
    </lineage>
</organism>
<dbReference type="EMBL" id="JANAWD010000257">
    <property type="protein sequence ID" value="KAJ3482786.1"/>
    <property type="molecule type" value="Genomic_DNA"/>
</dbReference>
<feature type="signal peptide" evidence="2">
    <location>
        <begin position="1"/>
        <end position="17"/>
    </location>
</feature>
<gene>
    <name evidence="3" type="ORF">NLI96_g6745</name>
</gene>
<dbReference type="Proteomes" id="UP001212997">
    <property type="component" value="Unassembled WGS sequence"/>
</dbReference>
<dbReference type="CDD" id="cd00920">
    <property type="entry name" value="Cupredoxin"/>
    <property type="match status" value="1"/>
</dbReference>
<evidence type="ECO:0000313" key="4">
    <source>
        <dbReference type="Proteomes" id="UP001212997"/>
    </source>
</evidence>
<comment type="caution">
    <text evidence="3">The sequence shown here is derived from an EMBL/GenBank/DDBJ whole genome shotgun (WGS) entry which is preliminary data.</text>
</comment>
<keyword evidence="4" id="KW-1185">Reference proteome</keyword>
<dbReference type="PANTHER" id="PTHR34883:SF15">
    <property type="entry name" value="EXTRACELLULAR SERINE-RICH PROTEIN"/>
    <property type="match status" value="1"/>
</dbReference>
<dbReference type="PANTHER" id="PTHR34883">
    <property type="entry name" value="SERINE-RICH PROTEIN, PUTATIVE-RELATED-RELATED"/>
    <property type="match status" value="1"/>
</dbReference>
<protein>
    <recommendedName>
        <fullName evidence="5">Blue (type 1) copper domain-containing protein</fullName>
    </recommendedName>
</protein>
<sequence length="232" mass="22366">MFVSALALSLLPVVALANPQYGGYGGGGSSPSSSAAASAAAASTSADAGRTIVNVGQGGLVFSPSNVVAAKGTFVTFRFPSAPHSVTQSTFVNPCTPLTGNGTGFDSGITTGTEFTVQVEDDTKPIWFFCKVQGHCGNGMVGSINAPSTGNTFDNFQAAAKALGTSAPTVTNTGVVTGGVGAVATSGPTSAAANASAAPSPSTSQKPSSAGRIAVSGGLGLIAAAVAFGVLA</sequence>
<evidence type="ECO:0000313" key="3">
    <source>
        <dbReference type="EMBL" id="KAJ3482786.1"/>
    </source>
</evidence>
<dbReference type="InterPro" id="IPR008972">
    <property type="entry name" value="Cupredoxin"/>
</dbReference>